<evidence type="ECO:0000313" key="3">
    <source>
        <dbReference type="Proteomes" id="UP000807504"/>
    </source>
</evidence>
<dbReference type="EMBL" id="JABXBU010000012">
    <property type="protein sequence ID" value="KAF8789433.1"/>
    <property type="molecule type" value="Genomic_DNA"/>
</dbReference>
<comment type="caution">
    <text evidence="2">The sequence shown here is derived from an EMBL/GenBank/DDBJ whole genome shotgun (WGS) entry which is preliminary data.</text>
</comment>
<accession>A0A8T0FKS0</accession>
<evidence type="ECO:0000256" key="1">
    <source>
        <dbReference type="SAM" id="MobiDB-lite"/>
    </source>
</evidence>
<keyword evidence="3" id="KW-1185">Reference proteome</keyword>
<dbReference type="AlphaFoldDB" id="A0A8T0FKS0"/>
<reference evidence="2" key="1">
    <citation type="journal article" date="2020" name="bioRxiv">
        <title>Chromosome-level reference genome of the European wasp spider Argiope bruennichi: a resource for studies on range expansion and evolutionary adaptation.</title>
        <authorList>
            <person name="Sheffer M.M."/>
            <person name="Hoppe A."/>
            <person name="Krehenwinkel H."/>
            <person name="Uhl G."/>
            <person name="Kuss A.W."/>
            <person name="Jensen L."/>
            <person name="Jensen C."/>
            <person name="Gillespie R.G."/>
            <person name="Hoff K.J."/>
            <person name="Prost S."/>
        </authorList>
    </citation>
    <scope>NUCLEOTIDE SEQUENCE</scope>
</reference>
<name>A0A8T0FKS0_ARGBR</name>
<protein>
    <submittedName>
        <fullName evidence="2">Uncharacterized protein</fullName>
    </submittedName>
</protein>
<feature type="region of interest" description="Disordered" evidence="1">
    <location>
        <begin position="271"/>
        <end position="290"/>
    </location>
</feature>
<sequence length="290" mass="32025">MERRFMYPTTQFPAKGFFRKQGGSNYDSLKSGMFTWLLAYWRAVLGPHAGTLLGPWDSRIKSSRDEQKILQETWLRRITAFEPVPSLSPPPTLGPADSPGPCRPSQLLPCLRFLKAACASDLLIMTCPIGDVTKLKDPACPKIDPSDHLPPPLMNPWNLHEQPCFQLNRSSGPDGVSVRTLNADPIRVLGQGLLRLPLLRWCLASYYSIPRTIFIPKKQRLAAALPISDLSPFASVLFDIHKSWLLVFCPAQVIPALAYLSLASPQEGFASGGPPAWNDPSSKTPVDAQL</sequence>
<organism evidence="2 3">
    <name type="scientific">Argiope bruennichi</name>
    <name type="common">Wasp spider</name>
    <name type="synonym">Aranea bruennichi</name>
    <dbReference type="NCBI Taxonomy" id="94029"/>
    <lineage>
        <taxon>Eukaryota</taxon>
        <taxon>Metazoa</taxon>
        <taxon>Ecdysozoa</taxon>
        <taxon>Arthropoda</taxon>
        <taxon>Chelicerata</taxon>
        <taxon>Arachnida</taxon>
        <taxon>Araneae</taxon>
        <taxon>Araneomorphae</taxon>
        <taxon>Entelegynae</taxon>
        <taxon>Araneoidea</taxon>
        <taxon>Araneidae</taxon>
        <taxon>Argiope</taxon>
    </lineage>
</organism>
<proteinExistence type="predicted"/>
<evidence type="ECO:0000313" key="2">
    <source>
        <dbReference type="EMBL" id="KAF8789433.1"/>
    </source>
</evidence>
<gene>
    <name evidence="2" type="ORF">HNY73_007371</name>
</gene>
<reference evidence="2" key="2">
    <citation type="submission" date="2020-06" db="EMBL/GenBank/DDBJ databases">
        <authorList>
            <person name="Sheffer M."/>
        </authorList>
    </citation>
    <scope>NUCLEOTIDE SEQUENCE</scope>
</reference>
<dbReference type="Proteomes" id="UP000807504">
    <property type="component" value="Unassembled WGS sequence"/>
</dbReference>